<protein>
    <submittedName>
        <fullName evidence="1">Uncharacterized protein</fullName>
    </submittedName>
</protein>
<organism evidence="1 2">
    <name type="scientific">Eubacterium plexicaudatum ASF492</name>
    <dbReference type="NCBI Taxonomy" id="1235802"/>
    <lineage>
        <taxon>Bacteria</taxon>
        <taxon>Bacillati</taxon>
        <taxon>Bacillota</taxon>
        <taxon>Clostridia</taxon>
        <taxon>Eubacteriales</taxon>
        <taxon>Eubacteriaceae</taxon>
        <taxon>Eubacterium</taxon>
    </lineage>
</organism>
<keyword evidence="2" id="KW-1185">Reference proteome</keyword>
<accession>N2ABS4</accession>
<dbReference type="AlphaFoldDB" id="N2ABS4"/>
<dbReference type="STRING" id="1235802.C823_04330"/>
<sequence length="136" mass="15045">MNGLRKISVILLFVFVLVLENTCVTSAQVCSEISVLSESITEKHLTFWIDNNRAECNIVIMGKSGTSKITGTLRLYDETAKQNIQSWNDTKYGRLFSLSKTASVTSGHKYTLSFSGNVYNASNVAEKIHVSTTKSN</sequence>
<dbReference type="OrthoDB" id="9811825at2"/>
<dbReference type="Proteomes" id="UP000012589">
    <property type="component" value="Unassembled WGS sequence"/>
</dbReference>
<dbReference type="PATRIC" id="fig|1235802.3.peg.4598"/>
<dbReference type="HOGENOM" id="CLU_1872327_0_0_9"/>
<name>N2ABS4_9FIRM</name>
<dbReference type="EMBL" id="AQFT01000126">
    <property type="protein sequence ID" value="EMZ21879.1"/>
    <property type="molecule type" value="Genomic_DNA"/>
</dbReference>
<evidence type="ECO:0000313" key="2">
    <source>
        <dbReference type="Proteomes" id="UP000012589"/>
    </source>
</evidence>
<gene>
    <name evidence="1" type="ORF">C823_04330</name>
</gene>
<proteinExistence type="predicted"/>
<evidence type="ECO:0000313" key="1">
    <source>
        <dbReference type="EMBL" id="EMZ21879.1"/>
    </source>
</evidence>
<comment type="caution">
    <text evidence="1">The sequence shown here is derived from an EMBL/GenBank/DDBJ whole genome shotgun (WGS) entry which is preliminary data.</text>
</comment>
<reference evidence="1 2" key="1">
    <citation type="journal article" date="2014" name="Genome Announc.">
        <title>Draft genome sequences of the altered schaedler flora, a defined bacterial community from gnotobiotic mice.</title>
        <authorList>
            <person name="Wannemuehler M.J."/>
            <person name="Overstreet A.M."/>
            <person name="Ward D.V."/>
            <person name="Phillips G.J."/>
        </authorList>
    </citation>
    <scope>NUCLEOTIDE SEQUENCE [LARGE SCALE GENOMIC DNA]</scope>
    <source>
        <strain evidence="1 2">ASF492</strain>
    </source>
</reference>